<dbReference type="InterPro" id="IPR018957">
    <property type="entry name" value="Znf_C3HC4_RING-type"/>
</dbReference>
<keyword evidence="2 4" id="KW-0863">Zinc-finger</keyword>
<dbReference type="Pfam" id="PF00097">
    <property type="entry name" value="zf-C3HC4"/>
    <property type="match status" value="1"/>
</dbReference>
<organism evidence="7 8">
    <name type="scientific">Cyclocybe aegerita</name>
    <name type="common">Black poplar mushroom</name>
    <name type="synonym">Agrocybe aegerita</name>
    <dbReference type="NCBI Taxonomy" id="1973307"/>
    <lineage>
        <taxon>Eukaryota</taxon>
        <taxon>Fungi</taxon>
        <taxon>Dikarya</taxon>
        <taxon>Basidiomycota</taxon>
        <taxon>Agaricomycotina</taxon>
        <taxon>Agaricomycetes</taxon>
        <taxon>Agaricomycetidae</taxon>
        <taxon>Agaricales</taxon>
        <taxon>Agaricineae</taxon>
        <taxon>Bolbitiaceae</taxon>
        <taxon>Cyclocybe</taxon>
    </lineage>
</organism>
<protein>
    <recommendedName>
        <fullName evidence="6">RING-type domain-containing protein</fullName>
    </recommendedName>
</protein>
<keyword evidence="1" id="KW-0479">Metal-binding</keyword>
<feature type="region of interest" description="Disordered" evidence="5">
    <location>
        <begin position="149"/>
        <end position="182"/>
    </location>
</feature>
<dbReference type="OrthoDB" id="8062037at2759"/>
<evidence type="ECO:0000256" key="3">
    <source>
        <dbReference type="ARBA" id="ARBA00022833"/>
    </source>
</evidence>
<dbReference type="GO" id="GO:0008270">
    <property type="term" value="F:zinc ion binding"/>
    <property type="evidence" value="ECO:0007669"/>
    <property type="project" value="UniProtKB-KW"/>
</dbReference>
<reference evidence="7 8" key="1">
    <citation type="submission" date="2020-01" db="EMBL/GenBank/DDBJ databases">
        <authorList>
            <person name="Gupta K D."/>
        </authorList>
    </citation>
    <scope>NUCLEOTIDE SEQUENCE [LARGE SCALE GENOMIC DNA]</scope>
</reference>
<comment type="caution">
    <text evidence="7">The sequence shown here is derived from an EMBL/GenBank/DDBJ whole genome shotgun (WGS) entry which is preliminary data.</text>
</comment>
<dbReference type="Proteomes" id="UP000467700">
    <property type="component" value="Unassembled WGS sequence"/>
</dbReference>
<evidence type="ECO:0000256" key="4">
    <source>
        <dbReference type="PROSITE-ProRule" id="PRU00175"/>
    </source>
</evidence>
<dbReference type="PROSITE" id="PS50089">
    <property type="entry name" value="ZF_RING_2"/>
    <property type="match status" value="1"/>
</dbReference>
<dbReference type="InterPro" id="IPR013083">
    <property type="entry name" value="Znf_RING/FYVE/PHD"/>
</dbReference>
<feature type="domain" description="RING-type" evidence="6">
    <location>
        <begin position="74"/>
        <end position="139"/>
    </location>
</feature>
<keyword evidence="3" id="KW-0862">Zinc</keyword>
<accession>A0A8S0VQE8</accession>
<dbReference type="EMBL" id="CACVBS010000028">
    <property type="protein sequence ID" value="CAA7259725.1"/>
    <property type="molecule type" value="Genomic_DNA"/>
</dbReference>
<evidence type="ECO:0000256" key="1">
    <source>
        <dbReference type="ARBA" id="ARBA00022723"/>
    </source>
</evidence>
<dbReference type="SUPFAM" id="SSF57850">
    <property type="entry name" value="RING/U-box"/>
    <property type="match status" value="1"/>
</dbReference>
<proteinExistence type="predicted"/>
<evidence type="ECO:0000259" key="6">
    <source>
        <dbReference type="PROSITE" id="PS50089"/>
    </source>
</evidence>
<evidence type="ECO:0000256" key="2">
    <source>
        <dbReference type="ARBA" id="ARBA00022771"/>
    </source>
</evidence>
<keyword evidence="8" id="KW-1185">Reference proteome</keyword>
<dbReference type="Gene3D" id="3.30.40.10">
    <property type="entry name" value="Zinc/RING finger domain, C3HC4 (zinc finger)"/>
    <property type="match status" value="1"/>
</dbReference>
<dbReference type="AlphaFoldDB" id="A0A8S0VQE8"/>
<evidence type="ECO:0000313" key="8">
    <source>
        <dbReference type="Proteomes" id="UP000467700"/>
    </source>
</evidence>
<sequence>MDDGHQHPEREHPDPEHIRNMINELEPLVLEMLGEQQHILAGQLSSGQIQSLLDKLPQIDEERLVELGEKDSTCPICFTPYLAIIAEEELALAMDSPARPIEELGVTKLSQPWQCNHMFCKRDISKWIIGGHDSCPLCRRLLIEKREHPSQEEELASSEESEPRSQARPAPEPNERRAGTLNINGFEFTTIQLGPIGLSNRSRNDDDNDDRREYAGMYS</sequence>
<feature type="region of interest" description="Disordered" evidence="5">
    <location>
        <begin position="194"/>
        <end position="219"/>
    </location>
</feature>
<evidence type="ECO:0000256" key="5">
    <source>
        <dbReference type="SAM" id="MobiDB-lite"/>
    </source>
</evidence>
<feature type="compositionally biased region" description="Basic and acidic residues" evidence="5">
    <location>
        <begin position="202"/>
        <end position="219"/>
    </location>
</feature>
<gene>
    <name evidence="7" type="ORF">AAE3_LOCUS1994</name>
</gene>
<name>A0A8S0VQE8_CYCAE</name>
<evidence type="ECO:0000313" key="7">
    <source>
        <dbReference type="EMBL" id="CAA7259725.1"/>
    </source>
</evidence>
<dbReference type="InterPro" id="IPR001841">
    <property type="entry name" value="Znf_RING"/>
</dbReference>